<evidence type="ECO:0000313" key="2">
    <source>
        <dbReference type="Proteomes" id="UP000824120"/>
    </source>
</evidence>
<gene>
    <name evidence="1" type="ORF">H5410_056253</name>
</gene>
<evidence type="ECO:0000313" key="1">
    <source>
        <dbReference type="EMBL" id="KAG5576119.1"/>
    </source>
</evidence>
<organism evidence="1 2">
    <name type="scientific">Solanum commersonii</name>
    <name type="common">Commerson's wild potato</name>
    <name type="synonym">Commerson's nightshade</name>
    <dbReference type="NCBI Taxonomy" id="4109"/>
    <lineage>
        <taxon>Eukaryota</taxon>
        <taxon>Viridiplantae</taxon>
        <taxon>Streptophyta</taxon>
        <taxon>Embryophyta</taxon>
        <taxon>Tracheophyta</taxon>
        <taxon>Spermatophyta</taxon>
        <taxon>Magnoliopsida</taxon>
        <taxon>eudicotyledons</taxon>
        <taxon>Gunneridae</taxon>
        <taxon>Pentapetalae</taxon>
        <taxon>asterids</taxon>
        <taxon>lamiids</taxon>
        <taxon>Solanales</taxon>
        <taxon>Solanaceae</taxon>
        <taxon>Solanoideae</taxon>
        <taxon>Solaneae</taxon>
        <taxon>Solanum</taxon>
    </lineage>
</organism>
<keyword evidence="2" id="KW-1185">Reference proteome</keyword>
<reference evidence="1 2" key="1">
    <citation type="submission" date="2020-09" db="EMBL/GenBank/DDBJ databases">
        <title>De no assembly of potato wild relative species, Solanum commersonii.</title>
        <authorList>
            <person name="Cho K."/>
        </authorList>
    </citation>
    <scope>NUCLEOTIDE SEQUENCE [LARGE SCALE GENOMIC DNA]</scope>
    <source>
        <strain evidence="1">LZ3.2</strain>
        <tissue evidence="1">Leaf</tissue>
    </source>
</reference>
<sequence>MNIHNTTQISHAKINYALKDSNSDTPIPKILMLAILATCVSSSSTKNAMLTLKKRNTIHVFTHRLALIFQLIFGSVHSRSKSASKSSLYSPPWIAWKPDFFCTLFHNV</sequence>
<name>A0A9J5WLL3_SOLCO</name>
<comment type="caution">
    <text evidence="1">The sequence shown here is derived from an EMBL/GenBank/DDBJ whole genome shotgun (WGS) entry which is preliminary data.</text>
</comment>
<protein>
    <submittedName>
        <fullName evidence="1">Uncharacterized protein</fullName>
    </submittedName>
</protein>
<dbReference type="EMBL" id="JACXVP010000011">
    <property type="protein sequence ID" value="KAG5576119.1"/>
    <property type="molecule type" value="Genomic_DNA"/>
</dbReference>
<proteinExistence type="predicted"/>
<accession>A0A9J5WLL3</accession>
<dbReference type="Proteomes" id="UP000824120">
    <property type="component" value="Chromosome 11"/>
</dbReference>
<dbReference type="AlphaFoldDB" id="A0A9J5WLL3"/>